<reference evidence="1 2" key="1">
    <citation type="submission" date="2018-08" db="EMBL/GenBank/DDBJ databases">
        <title>Recombination of ecologically and evolutionarily significant loci maintains genetic cohesion in the Pseudomonas syringae species complex.</title>
        <authorList>
            <person name="Dillon M."/>
            <person name="Thakur S."/>
            <person name="Almeida R.N.D."/>
            <person name="Weir B.S."/>
            <person name="Guttman D.S."/>
        </authorList>
    </citation>
    <scope>NUCLEOTIDE SEQUENCE [LARGE SCALE GENOMIC DNA]</scope>
    <source>
        <strain evidence="1 2">ICMP 14479</strain>
    </source>
</reference>
<evidence type="ECO:0000313" key="1">
    <source>
        <dbReference type="EMBL" id="RMU58307.1"/>
    </source>
</evidence>
<proteinExistence type="predicted"/>
<comment type="caution">
    <text evidence="1">The sequence shown here is derived from an EMBL/GenBank/DDBJ whole genome shotgun (WGS) entry which is preliminary data.</text>
</comment>
<name>A0A3M5VLK1_PSESX</name>
<organism evidence="1 2">
    <name type="scientific">Pseudomonas syringae pv. avii</name>
    <dbReference type="NCBI Taxonomy" id="663959"/>
    <lineage>
        <taxon>Bacteria</taxon>
        <taxon>Pseudomonadati</taxon>
        <taxon>Pseudomonadota</taxon>
        <taxon>Gammaproteobacteria</taxon>
        <taxon>Pseudomonadales</taxon>
        <taxon>Pseudomonadaceae</taxon>
        <taxon>Pseudomonas</taxon>
        <taxon>Pseudomonas syringae</taxon>
    </lineage>
</organism>
<dbReference type="Proteomes" id="UP000280395">
    <property type="component" value="Unassembled WGS sequence"/>
</dbReference>
<accession>A0A3M5VLK1</accession>
<dbReference type="AntiFam" id="ANF00086">
    <property type="entry name" value="Shadow ORF (opposite lon)"/>
</dbReference>
<evidence type="ECO:0000313" key="2">
    <source>
        <dbReference type="Proteomes" id="UP000280395"/>
    </source>
</evidence>
<gene>
    <name evidence="1" type="ORF">ALP29_05222</name>
</gene>
<dbReference type="EMBL" id="RBUA01000584">
    <property type="protein sequence ID" value="RMU58307.1"/>
    <property type="molecule type" value="Genomic_DNA"/>
</dbReference>
<dbReference type="AlphaFoldDB" id="A0A3M5VLK1"/>
<sequence>MRQGVTRGHAVWRLAPSRASPLPHLTALSLTTPIPVGAGLARDRASPGARDLSEEHLRHIRKPLGKVHRHPFLQIIRQLFKAATVGLRQDQLVNLLAPRRNHLLAHPANRQYMPGQSQFAGHRHAFFRRLVAGQGQQRTGHGHAGTRAVFRRGAFRHVQVHEGFVEEFRIAAKRLQVGTDVAVGDFGGLFHHFTQLPGELEAAIERVDARRFDRQGGAAHAGPGQAGNHAGAGQHLLITEHGHAQGAFQVLVADLDHRLRFIQQLDHRLAHQLAQLLLQLAHAGFPSITIDQCAQGAVGDGQAVFGHAGFFQLLGPQVALGDGDFFFGDIARQANYFHAVQQRARDRVQGVGGAHKQHFGQVQAQVQVMVEEFDVLFRVQGFQQRRRRVTLEALAHLVDFVEHDHRVHHFHVFQRLHQLAGQGADVGAPVALDLGLVAHAANTEAIERPPQGFGDGLAHTRLAHAGRAHQQHDGTGDFAFVGAHGEEFEDAALDVIQARMVLVEHFARVLEVEFVFTVYAPRHRGGPVQVVARDGVFRRTGFQDRQFVQFFINAFFRLRRQHFALQALFELFDIGAAIVLGQAQFLLDDLELFLEEELTLVLADLAVYLGGELFLQTRDFYLFAQHRQHFFHAFEHGHAVQHFLQFITCRRGEGGGKVGERRRVVGAEAVEVVLQLFAVQRVEGQQFLDRIDQRHAVGLDLIGRLAGLVRVFDFHQVRWAVVLEPGLDAHAGQALGDELQLAVLAAGVVHLHQGAVQRQGGGVEVAWVFGRRVHEKQRKGVVVGFAHQLQGFGPGLFIDDHRQHLGREKRPVVDRDDVNLVRQVLPRQGQASIGRGGFSVFGVGVIVEVVIWKFLLVAHGAPASVSMQVRWGGVAVVSMGRRR</sequence>
<protein>
    <submittedName>
        <fullName evidence="1">Uncharacterized protein</fullName>
    </submittedName>
</protein>